<comment type="caution">
    <text evidence="3">The sequence shown here is derived from an EMBL/GenBank/DDBJ whole genome shotgun (WGS) entry which is preliminary data.</text>
</comment>
<name>A0ABS6H494_9PROT</name>
<accession>A0ABS6H494</accession>
<dbReference type="InterPro" id="IPR051532">
    <property type="entry name" value="Ester_Hydrolysis_Enzymes"/>
</dbReference>
<dbReference type="RefSeq" id="WP_216873549.1">
    <property type="nucleotide sequence ID" value="NZ_JAERQM010000001.1"/>
</dbReference>
<feature type="domain" description="SGNH hydrolase-type esterase" evidence="2">
    <location>
        <begin position="71"/>
        <end position="232"/>
    </location>
</feature>
<reference evidence="3 4" key="1">
    <citation type="submission" date="2021-01" db="EMBL/GenBank/DDBJ databases">
        <title>Roseomonas sp. nov, a bacterium isolated from an oil production mixture in Yumen Oilfield.</title>
        <authorList>
            <person name="Wu D."/>
        </authorList>
    </citation>
    <scope>NUCLEOTIDE SEQUENCE [LARGE SCALE GENOMIC DNA]</scope>
    <source>
        <strain evidence="3 4">ROY-5-3</strain>
    </source>
</reference>
<evidence type="ECO:0000313" key="4">
    <source>
        <dbReference type="Proteomes" id="UP000689967"/>
    </source>
</evidence>
<keyword evidence="1" id="KW-0732">Signal</keyword>
<organism evidence="3 4">
    <name type="scientific">Falsiroseomonas oleicola</name>
    <dbReference type="NCBI Taxonomy" id="2801474"/>
    <lineage>
        <taxon>Bacteria</taxon>
        <taxon>Pseudomonadati</taxon>
        <taxon>Pseudomonadota</taxon>
        <taxon>Alphaproteobacteria</taxon>
        <taxon>Acetobacterales</taxon>
        <taxon>Roseomonadaceae</taxon>
        <taxon>Falsiroseomonas</taxon>
    </lineage>
</organism>
<dbReference type="PANTHER" id="PTHR30383">
    <property type="entry name" value="THIOESTERASE 1/PROTEASE 1/LYSOPHOSPHOLIPASE L1"/>
    <property type="match status" value="1"/>
</dbReference>
<dbReference type="Proteomes" id="UP000689967">
    <property type="component" value="Unassembled WGS sequence"/>
</dbReference>
<evidence type="ECO:0000256" key="1">
    <source>
        <dbReference type="SAM" id="SignalP"/>
    </source>
</evidence>
<dbReference type="InterPro" id="IPR013830">
    <property type="entry name" value="SGNH_hydro"/>
</dbReference>
<gene>
    <name evidence="3" type="ORF">JJQ90_06105</name>
</gene>
<sequence length="247" mass="26644">MRRALAALGLVLGLTAGSAVAAPGCPAIPAPAALPREAQAEAMEFPGWRGRVAEIDQYLSRIDRSQADLVFLGDSLTQSWEPTMYAQFFGHRRAVNLGVFGDFTQGMLFRLRAGQWGNLRPKLVVLLIGTNNSAAGSRPEDTALGVAEIIRFIHGQSPRTRILLVGTLPRGADRNDPVRAVNARLNALIARCADGRSTVYIEPGPLLVMPDGQLTEHVAFDRLHLTMVGYAILGAAITPQINRMLAE</sequence>
<feature type="signal peptide" evidence="1">
    <location>
        <begin position="1"/>
        <end position="21"/>
    </location>
</feature>
<evidence type="ECO:0000313" key="3">
    <source>
        <dbReference type="EMBL" id="MBU8543269.1"/>
    </source>
</evidence>
<dbReference type="EMBL" id="JAERQM010000001">
    <property type="protein sequence ID" value="MBU8543269.1"/>
    <property type="molecule type" value="Genomic_DNA"/>
</dbReference>
<keyword evidence="4" id="KW-1185">Reference proteome</keyword>
<feature type="chain" id="PRO_5046189621" evidence="1">
    <location>
        <begin position="22"/>
        <end position="247"/>
    </location>
</feature>
<protein>
    <submittedName>
        <fullName evidence="3">GDSL family lipase</fullName>
    </submittedName>
</protein>
<dbReference type="Pfam" id="PF13472">
    <property type="entry name" value="Lipase_GDSL_2"/>
    <property type="match status" value="1"/>
</dbReference>
<proteinExistence type="predicted"/>
<evidence type="ECO:0000259" key="2">
    <source>
        <dbReference type="Pfam" id="PF13472"/>
    </source>
</evidence>